<dbReference type="InterPro" id="IPR000210">
    <property type="entry name" value="BTB/POZ_dom"/>
</dbReference>
<keyword evidence="2" id="KW-0040">ANK repeat</keyword>
<dbReference type="Gene3D" id="1.25.40.20">
    <property type="entry name" value="Ankyrin repeat-containing domain"/>
    <property type="match status" value="1"/>
</dbReference>
<feature type="repeat" description="ANK" evidence="2">
    <location>
        <begin position="110"/>
        <end position="143"/>
    </location>
</feature>
<protein>
    <recommendedName>
        <fullName evidence="5">BTB domain-containing protein</fullName>
    </recommendedName>
</protein>
<feature type="compositionally biased region" description="Gly residues" evidence="4">
    <location>
        <begin position="1400"/>
        <end position="1412"/>
    </location>
</feature>
<dbReference type="PROSITE" id="PS50097">
    <property type="entry name" value="BTB"/>
    <property type="match status" value="2"/>
</dbReference>
<accession>A0A1E3I5Z0</accession>
<dbReference type="GeneID" id="30152738"/>
<evidence type="ECO:0000259" key="5">
    <source>
        <dbReference type="PROSITE" id="PS50097"/>
    </source>
</evidence>
<comment type="caution">
    <text evidence="6">The sequence shown here is derived from an EMBL/GenBank/DDBJ whole genome shotgun (WGS) entry which is preliminary data.</text>
</comment>
<dbReference type="Proteomes" id="UP000094065">
    <property type="component" value="Unassembled WGS sequence"/>
</dbReference>
<feature type="region of interest" description="Disordered" evidence="4">
    <location>
        <begin position="1340"/>
        <end position="1440"/>
    </location>
</feature>
<dbReference type="Pfam" id="PF00651">
    <property type="entry name" value="BTB"/>
    <property type="match status" value="1"/>
</dbReference>
<dbReference type="InterPro" id="IPR011333">
    <property type="entry name" value="SKP1/BTB/POZ_sf"/>
</dbReference>
<dbReference type="InterPro" id="IPR009091">
    <property type="entry name" value="RCC1/BLIP-II"/>
</dbReference>
<feature type="domain" description="BTB" evidence="5">
    <location>
        <begin position="806"/>
        <end position="873"/>
    </location>
</feature>
<feature type="compositionally biased region" description="Gly residues" evidence="4">
    <location>
        <begin position="22"/>
        <end position="51"/>
    </location>
</feature>
<feature type="domain" description="BTB" evidence="5">
    <location>
        <begin position="654"/>
        <end position="725"/>
    </location>
</feature>
<dbReference type="SUPFAM" id="SSF50985">
    <property type="entry name" value="RCC1/BLIP-II"/>
    <property type="match status" value="1"/>
</dbReference>
<dbReference type="STRING" id="1295533.A0A1E3I5Z0"/>
<evidence type="ECO:0000256" key="4">
    <source>
        <dbReference type="SAM" id="MobiDB-lite"/>
    </source>
</evidence>
<dbReference type="SMART" id="SM00248">
    <property type="entry name" value="ANK"/>
    <property type="match status" value="2"/>
</dbReference>
<dbReference type="InterPro" id="IPR000408">
    <property type="entry name" value="Reg_chr_condens"/>
</dbReference>
<proteinExistence type="predicted"/>
<dbReference type="SUPFAM" id="SSF48403">
    <property type="entry name" value="Ankyrin repeat"/>
    <property type="match status" value="1"/>
</dbReference>
<evidence type="ECO:0000313" key="7">
    <source>
        <dbReference type="Proteomes" id="UP000094065"/>
    </source>
</evidence>
<sequence length="1440" mass="155282">MTNLHLHFWNGNVKAFRQELEGTGGGQAPAKGGGGGGNSGIGPGSASGGNGKSWLMSGMTGSKGDPNERDMYGRTVLHLAASSMTPLSYSFFQTLLRNPQIQVNLQDQESGYTALHRALFSGNIKAARDLLMRNDIDTSLKDTEGMTAYDLYNGTVNGTNPSQDNDGTDLFVWGVNRNFALGTGDTTDKAFPDPVHLLNKAQAAGREEPSQKFELVGVKDVVMCKFHTGVITTESQGNLSLCGFGANGRLGRSVHSQLALTPVPDLQATIVRIALGQDHTLALTSGGYILSWGMNRFSQLGYVIEVAERFGRDGDDSVQVSPKRIVGPLKKEFVKGVAAGRMASACWTLDALWTWGTNVGQLGYDKASNPVQVNPRKVTSMTQPVADVVFSDYAMVCLLESSEVICFHGDTNFKISFSIPRLLPEAFPFRPPQTTLKPTITKVTSSCVGFAALSSIGDVFTFSLPNPLEDLSKDGKHVTVKPQVVWGLRKNFTAVRDVAIGSDGTVIVCTHSGHVYVRQRLKSGSGQLKFRRIPYLQRIIKVATNESGAFGAVRVDARPTPIKVVGNVLEDDLGQLQPHFARLSNQMTAEDFERMEGVRLRGMPLEEEDEDEDESTNSVNRDTSLALKMCTILDRWRTSDVDSLFAWSEPLFSSDCHLVIQGLAIPAHSVMLSLRAPKIARLLAGQYQSPYLSLSVYGSTPAIVLDACHPLVGLLLLHYLYADEVVAIWDARVARIIQAKYTSKPIPIAGIKNDLKALAEELDLKPFESVLAYAAKQPLSQRTLSANLSSFFSHTSTIPPSLDSPCDVRIILADKEVTCVSVILRARCPFFEAMFGDRDWTSGRKNKEGSVTVNMKHLKWTSMKLVFRWIYEGVEDGLFDYLHQDTLDSFLDFVFEVLATATELLLDRLVLVCSRVIIQHCNTLNAASLACEAAFYQATVLKHSIFAYITSCLETLLESGLLDEMDGQTLQELTDWIIHNQEAKTPVPRKGLLVKDALSKHREWLLQQDIPAPVLKRPGPVKWRLKASALSPVDLSSPNSTPKGKETPKRKPPPSPLFSPEAGPEGVSSVDGIFQMDDDLPTPPSTAFDVQTSKGSRAMTPLNLGVPAPSSKGAIWKSRTVETEKADLRSIMAETAATKPSAKIPSMPLTPGPSAAKATFPSLGSGALTPGKPMANREFPSSGGPWRTQEARKTSFTALQGQQQAGAAIGRSPSASTNVSRGTGSQAVPVPQRSGSHHIITPVKLQTPPSGSQPRKAKLNANASAWSTPATFAPPPVPSVSSATQGMSLIAIQHQELQAAEATAKLPTKTLREIQEEERIREQDKAQEEDFLRWWQEEEARVARESGSGGAQSSLPSMGGRGGRERGRGGRGGKPKGGRGGGQGSQGGRGQEVSRSGPDGPAGPGSSAGKGGRPSRAPQASKAPGSSSQKGHNQVKETRA</sequence>
<evidence type="ECO:0000313" key="6">
    <source>
        <dbReference type="EMBL" id="ODN83256.1"/>
    </source>
</evidence>
<feature type="region of interest" description="Disordered" evidence="4">
    <location>
        <begin position="21"/>
        <end position="66"/>
    </location>
</feature>
<dbReference type="SMART" id="SM00225">
    <property type="entry name" value="BTB"/>
    <property type="match status" value="2"/>
</dbReference>
<evidence type="ECO:0000256" key="2">
    <source>
        <dbReference type="PROSITE-ProRule" id="PRU00023"/>
    </source>
</evidence>
<evidence type="ECO:0000256" key="3">
    <source>
        <dbReference type="PROSITE-ProRule" id="PRU00235"/>
    </source>
</evidence>
<dbReference type="Pfam" id="PF12796">
    <property type="entry name" value="Ank_2"/>
    <property type="match status" value="1"/>
</dbReference>
<dbReference type="Gene3D" id="3.30.710.10">
    <property type="entry name" value="Potassium Channel Kv1.1, Chain A"/>
    <property type="match status" value="2"/>
</dbReference>
<dbReference type="PROSITE" id="PS50088">
    <property type="entry name" value="ANK_REPEAT"/>
    <property type="match status" value="1"/>
</dbReference>
<dbReference type="InterPro" id="IPR002110">
    <property type="entry name" value="Ankyrin_rpt"/>
</dbReference>
<feature type="repeat" description="RCC1" evidence="3">
    <location>
        <begin position="237"/>
        <end position="286"/>
    </location>
</feature>
<organism evidence="6 7">
    <name type="scientific">Cryptococcus amylolentus CBS 6039</name>
    <dbReference type="NCBI Taxonomy" id="1295533"/>
    <lineage>
        <taxon>Eukaryota</taxon>
        <taxon>Fungi</taxon>
        <taxon>Dikarya</taxon>
        <taxon>Basidiomycota</taxon>
        <taxon>Agaricomycotina</taxon>
        <taxon>Tremellomycetes</taxon>
        <taxon>Tremellales</taxon>
        <taxon>Cryptococcaceae</taxon>
        <taxon>Cryptococcus</taxon>
    </lineage>
</organism>
<dbReference type="Pfam" id="PF13540">
    <property type="entry name" value="RCC1_2"/>
    <property type="match status" value="1"/>
</dbReference>
<dbReference type="PANTHER" id="PTHR22872">
    <property type="entry name" value="BTK-BINDING PROTEIN-RELATED"/>
    <property type="match status" value="1"/>
</dbReference>
<feature type="region of interest" description="Disordered" evidence="4">
    <location>
        <begin position="1032"/>
        <end position="1106"/>
    </location>
</feature>
<feature type="repeat" description="RCC1" evidence="3">
    <location>
        <begin position="168"/>
        <end position="234"/>
    </location>
</feature>
<gene>
    <name evidence="6" type="ORF">L202_01429</name>
</gene>
<dbReference type="SUPFAM" id="SSF54695">
    <property type="entry name" value="POZ domain"/>
    <property type="match status" value="2"/>
</dbReference>
<dbReference type="PROSITE" id="PS50012">
    <property type="entry name" value="RCC1_3"/>
    <property type="match status" value="3"/>
</dbReference>
<dbReference type="CDD" id="cd18186">
    <property type="entry name" value="BTB_POZ_ZBTB_KLHL-like"/>
    <property type="match status" value="1"/>
</dbReference>
<dbReference type="Gene3D" id="2.130.10.30">
    <property type="entry name" value="Regulator of chromosome condensation 1/beta-lactamase-inhibitor protein II"/>
    <property type="match status" value="1"/>
</dbReference>
<reference evidence="6 7" key="1">
    <citation type="submission" date="2016-06" db="EMBL/GenBank/DDBJ databases">
        <title>Evolution of pathogenesis and genome organization in the Tremellales.</title>
        <authorList>
            <person name="Cuomo C."/>
            <person name="Litvintseva A."/>
            <person name="Heitman J."/>
            <person name="Chen Y."/>
            <person name="Sun S."/>
            <person name="Springer D."/>
            <person name="Dromer F."/>
            <person name="Young S."/>
            <person name="Zeng Q."/>
            <person name="Chapman S."/>
            <person name="Gujja S."/>
            <person name="Saif S."/>
            <person name="Birren B."/>
        </authorList>
    </citation>
    <scope>NUCLEOTIDE SEQUENCE [LARGE SCALE GENOMIC DNA]</scope>
    <source>
        <strain evidence="6 7">CBS 6039</strain>
    </source>
</reference>
<feature type="compositionally biased region" description="Gly residues" evidence="4">
    <location>
        <begin position="1378"/>
        <end position="1390"/>
    </location>
</feature>
<dbReference type="InterPro" id="IPR051625">
    <property type="entry name" value="Signaling_Regulatory_Domain"/>
</dbReference>
<feature type="region of interest" description="Disordered" evidence="4">
    <location>
        <begin position="1202"/>
        <end position="1235"/>
    </location>
</feature>
<dbReference type="RefSeq" id="XP_018997256.1">
    <property type="nucleotide sequence ID" value="XM_019134829.1"/>
</dbReference>
<dbReference type="InterPro" id="IPR036770">
    <property type="entry name" value="Ankyrin_rpt-contain_sf"/>
</dbReference>
<dbReference type="EMBL" id="AWGJ01000002">
    <property type="protein sequence ID" value="ODN83256.1"/>
    <property type="molecule type" value="Genomic_DNA"/>
</dbReference>
<dbReference type="PANTHER" id="PTHR22872:SF2">
    <property type="entry name" value="INHIBITOR OF BRUTON TYROSINE KINASE"/>
    <property type="match status" value="1"/>
</dbReference>
<feature type="compositionally biased region" description="Polar residues" evidence="4">
    <location>
        <begin position="1213"/>
        <end position="1226"/>
    </location>
</feature>
<keyword evidence="7" id="KW-1185">Reference proteome</keyword>
<name>A0A1E3I5Z0_9TREE</name>
<dbReference type="PROSITE" id="PS50297">
    <property type="entry name" value="ANK_REP_REGION"/>
    <property type="match status" value="1"/>
</dbReference>
<feature type="repeat" description="RCC1" evidence="3">
    <location>
        <begin position="287"/>
        <end position="350"/>
    </location>
</feature>
<dbReference type="OrthoDB" id="1893551at2759"/>
<evidence type="ECO:0000256" key="1">
    <source>
        <dbReference type="ARBA" id="ARBA00022737"/>
    </source>
</evidence>
<keyword evidence="1" id="KW-0677">Repeat</keyword>